<keyword evidence="3" id="KW-0804">Transcription</keyword>
<keyword evidence="2 4" id="KW-0238">DNA-binding</keyword>
<dbReference type="InterPro" id="IPR041678">
    <property type="entry name" value="TetR_C_16"/>
</dbReference>
<dbReference type="Pfam" id="PF00440">
    <property type="entry name" value="TetR_N"/>
    <property type="match status" value="1"/>
</dbReference>
<dbReference type="PANTHER" id="PTHR30055:SF234">
    <property type="entry name" value="HTH-TYPE TRANSCRIPTIONAL REGULATOR BETI"/>
    <property type="match status" value="1"/>
</dbReference>
<dbReference type="InterPro" id="IPR001647">
    <property type="entry name" value="HTH_TetR"/>
</dbReference>
<dbReference type="InterPro" id="IPR009057">
    <property type="entry name" value="Homeodomain-like_sf"/>
</dbReference>
<dbReference type="PRINTS" id="PR00455">
    <property type="entry name" value="HTHTETR"/>
</dbReference>
<organism evidence="6 7">
    <name type="scientific">Nocardiopsis algeriensis</name>
    <dbReference type="NCBI Taxonomy" id="1478215"/>
    <lineage>
        <taxon>Bacteria</taxon>
        <taxon>Bacillati</taxon>
        <taxon>Actinomycetota</taxon>
        <taxon>Actinomycetes</taxon>
        <taxon>Streptosporangiales</taxon>
        <taxon>Nocardiopsidaceae</taxon>
        <taxon>Nocardiopsis</taxon>
    </lineage>
</organism>
<dbReference type="Proteomes" id="UP000536604">
    <property type="component" value="Unassembled WGS sequence"/>
</dbReference>
<gene>
    <name evidence="6" type="ORF">FHS13_000317</name>
</gene>
<accession>A0A841II02</accession>
<dbReference type="GO" id="GO:0000976">
    <property type="term" value="F:transcription cis-regulatory region binding"/>
    <property type="evidence" value="ECO:0007669"/>
    <property type="project" value="TreeGrafter"/>
</dbReference>
<dbReference type="InterPro" id="IPR036271">
    <property type="entry name" value="Tet_transcr_reg_TetR-rel_C_sf"/>
</dbReference>
<evidence type="ECO:0000256" key="3">
    <source>
        <dbReference type="ARBA" id="ARBA00023163"/>
    </source>
</evidence>
<proteinExistence type="predicted"/>
<dbReference type="RefSeq" id="WP_184286193.1">
    <property type="nucleotide sequence ID" value="NZ_JACHJO010000001.1"/>
</dbReference>
<dbReference type="InterPro" id="IPR050109">
    <property type="entry name" value="HTH-type_TetR-like_transc_reg"/>
</dbReference>
<dbReference type="GO" id="GO:0003700">
    <property type="term" value="F:DNA-binding transcription factor activity"/>
    <property type="evidence" value="ECO:0007669"/>
    <property type="project" value="TreeGrafter"/>
</dbReference>
<evidence type="ECO:0000256" key="1">
    <source>
        <dbReference type="ARBA" id="ARBA00023015"/>
    </source>
</evidence>
<keyword evidence="7" id="KW-1185">Reference proteome</keyword>
<comment type="caution">
    <text evidence="6">The sequence shown here is derived from an EMBL/GenBank/DDBJ whole genome shotgun (WGS) entry which is preliminary data.</text>
</comment>
<evidence type="ECO:0000256" key="2">
    <source>
        <dbReference type="ARBA" id="ARBA00023125"/>
    </source>
</evidence>
<reference evidence="6 7" key="1">
    <citation type="submission" date="2020-08" db="EMBL/GenBank/DDBJ databases">
        <title>Genomic Encyclopedia of Type Strains, Phase III (KMG-III): the genomes of soil and plant-associated and newly described type strains.</title>
        <authorList>
            <person name="Whitman W."/>
        </authorList>
    </citation>
    <scope>NUCLEOTIDE SEQUENCE [LARGE SCALE GENOMIC DNA]</scope>
    <source>
        <strain evidence="6 7">CECT 8712</strain>
    </source>
</reference>
<dbReference type="SUPFAM" id="SSF48498">
    <property type="entry name" value="Tetracyclin repressor-like, C-terminal domain"/>
    <property type="match status" value="1"/>
</dbReference>
<dbReference type="SUPFAM" id="SSF46689">
    <property type="entry name" value="Homeodomain-like"/>
    <property type="match status" value="1"/>
</dbReference>
<dbReference type="EMBL" id="JACHJO010000001">
    <property type="protein sequence ID" value="MBB6118389.1"/>
    <property type="molecule type" value="Genomic_DNA"/>
</dbReference>
<feature type="domain" description="HTH tetR-type" evidence="5">
    <location>
        <begin position="18"/>
        <end position="78"/>
    </location>
</feature>
<dbReference type="PANTHER" id="PTHR30055">
    <property type="entry name" value="HTH-TYPE TRANSCRIPTIONAL REGULATOR RUTR"/>
    <property type="match status" value="1"/>
</dbReference>
<dbReference type="Pfam" id="PF17920">
    <property type="entry name" value="TetR_C_16"/>
    <property type="match status" value="1"/>
</dbReference>
<dbReference type="PROSITE" id="PS50977">
    <property type="entry name" value="HTH_TETR_2"/>
    <property type="match status" value="1"/>
</dbReference>
<protein>
    <submittedName>
        <fullName evidence="6">AcrR family transcriptional regulator</fullName>
    </submittedName>
</protein>
<evidence type="ECO:0000313" key="7">
    <source>
        <dbReference type="Proteomes" id="UP000536604"/>
    </source>
</evidence>
<dbReference type="Gene3D" id="1.10.357.10">
    <property type="entry name" value="Tetracycline Repressor, domain 2"/>
    <property type="match status" value="1"/>
</dbReference>
<evidence type="ECO:0000256" key="4">
    <source>
        <dbReference type="PROSITE-ProRule" id="PRU00335"/>
    </source>
</evidence>
<name>A0A841II02_9ACTN</name>
<keyword evidence="1" id="KW-0805">Transcription regulation</keyword>
<evidence type="ECO:0000259" key="5">
    <source>
        <dbReference type="PROSITE" id="PS50977"/>
    </source>
</evidence>
<sequence length="203" mass="21920">MERPEEAGGAAAPPRGREATKARILASARELFTSEGYGAVSSRMIASHAGVNVALINRYFGAKRGLLAEILREDGVFPRIFEGDRDTLTRRLAEHTVSRLHGESTALQRTLDNAAGDPDLQKVHQERISSAMIDPLAAYLGGDERARAHASLLSGVLLGLTRVRLVEGATALRAQDREVLTARVQALLDLCLVGFEDEEHGEG</sequence>
<dbReference type="AlphaFoldDB" id="A0A841II02"/>
<evidence type="ECO:0000313" key="6">
    <source>
        <dbReference type="EMBL" id="MBB6118389.1"/>
    </source>
</evidence>
<feature type="DNA-binding region" description="H-T-H motif" evidence="4">
    <location>
        <begin position="41"/>
        <end position="60"/>
    </location>
</feature>